<evidence type="ECO:0000256" key="11">
    <source>
        <dbReference type="ARBA" id="ARBA00037759"/>
    </source>
</evidence>
<dbReference type="PROSITE" id="PS51363">
    <property type="entry name" value="W2"/>
    <property type="match status" value="1"/>
</dbReference>
<sequence length="818" mass="93564">SLTILEFLGKTPGPNVQRWVPSRSTRRDVNSNEKERHDAIFRKVRGILNKLTPEKFDKLCLELLNVGVDSKLILKGIILLIVDKALEEPKYSSLYAQLCLRLAEDAPNFDGPSTEIQSSQKQSTTFRRLLISKLQDEFENRARNVDIYDKNDSPLTSEEEEQRAIAKIKMLGNIKFIGELGKLDLIHESILHKCIKTVKSNLRIWGRIWSIMRKPRIRFLLQDTVELRENNWVPRKAFIDNGPKTINQIRQDAVKDLGVFIPQMTQGIRTDFFQESSFLPTRMKPDRETLGGLADMFGQMPGSGIGTGPGVIQDRYSPTMGRRTNPLFNGHGGHMAPAPQPFMKSNQGQNLLFQSQTHSSQQQAQSKDMPPRFKKGQLNADEISLRPAQSFILNKNQMPKLQPQIPTMIPPSAQPPRTSTPPLGQPPQLGLKTNPPPIQEKPQKTTKKPPPAKEELLKMTENVVTSFLSSKNMNDAVNGVREMKAPKHFLPEMLSKMIICSLESPDEDREHVSTLINTLRMEGLVTGENFMKAFLSVLDQCPKIELDVPLVKSYLAQFAARAIIAELVSMAELAHPLENGTHFPLFLLCLQQMSKMKDREWLTDLFQQSKVNMQKMLPEIDQNKDRMLEILEGKGLSFLFPLMKLEKELLKQIKADPAPQTIYKWIKDNISLKLHTDKGFVNILMTSFLQFIFHEMFFTEGDDQLSAPTKEQLDQEKQLLLAFKPVMQKFLHDHMDLQVSALYALQIHCNAHAFPKGMLLRYFVYFYDMEIIEEEAFLAWKEDITQEFPGKGKALFQVNQWLTWLETAEEEESEEEAD</sequence>
<evidence type="ECO:0000256" key="12">
    <source>
        <dbReference type="ARBA" id="ARBA00040449"/>
    </source>
</evidence>
<dbReference type="AlphaFoldDB" id="A0A671S0Y7"/>
<dbReference type="InterPro" id="IPR003890">
    <property type="entry name" value="MIF4G-like_typ-3"/>
</dbReference>
<dbReference type="SMART" id="SM00515">
    <property type="entry name" value="eIF5C"/>
    <property type="match status" value="1"/>
</dbReference>
<dbReference type="Pfam" id="PF02020">
    <property type="entry name" value="W2"/>
    <property type="match status" value="1"/>
</dbReference>
<dbReference type="FunFam" id="1.25.40.180:FF:000017">
    <property type="entry name" value="Eukaryotic translation initiation factor 4 gamma 2"/>
    <property type="match status" value="1"/>
</dbReference>
<comment type="subunit">
    <text evidence="13">Interacts with the serine/threonine protein kinases MKNK1 and MKNK2. Binds EIF4A and EIF3. Interacts with MIF4GD. Interacts with DAZAP2.</text>
</comment>
<dbReference type="GO" id="GO:0006417">
    <property type="term" value="P:regulation of translation"/>
    <property type="evidence" value="ECO:0007669"/>
    <property type="project" value="UniProtKB-KW"/>
</dbReference>
<dbReference type="Pfam" id="PF02854">
    <property type="entry name" value="MIF4G"/>
    <property type="match status" value="1"/>
</dbReference>
<feature type="domain" description="MI" evidence="16">
    <location>
        <begin position="455"/>
        <end position="578"/>
    </location>
</feature>
<dbReference type="Proteomes" id="UP000472260">
    <property type="component" value="Unassembled WGS sequence"/>
</dbReference>
<evidence type="ECO:0000256" key="14">
    <source>
        <dbReference type="SAM" id="MobiDB-lite"/>
    </source>
</evidence>
<dbReference type="PANTHER" id="PTHR23253">
    <property type="entry name" value="EUKARYOTIC TRANSLATION INITIATION FACTOR 4 GAMMA"/>
    <property type="match status" value="1"/>
</dbReference>
<feature type="region of interest" description="Disordered" evidence="14">
    <location>
        <begin position="355"/>
        <end position="374"/>
    </location>
</feature>
<feature type="compositionally biased region" description="Low complexity" evidence="14">
    <location>
        <begin position="355"/>
        <end position="366"/>
    </location>
</feature>
<keyword evidence="18" id="KW-1185">Reference proteome</keyword>
<evidence type="ECO:0000256" key="8">
    <source>
        <dbReference type="ARBA" id="ARBA00022845"/>
    </source>
</evidence>
<evidence type="ECO:0000256" key="3">
    <source>
        <dbReference type="ARBA" id="ARBA00022491"/>
    </source>
</evidence>
<protein>
    <recommendedName>
        <fullName evidence="12">Eukaryotic translation initiation factor 4 gamma 2</fullName>
    </recommendedName>
</protein>
<dbReference type="Pfam" id="PF02847">
    <property type="entry name" value="MA3"/>
    <property type="match status" value="1"/>
</dbReference>
<dbReference type="SUPFAM" id="SSF48371">
    <property type="entry name" value="ARM repeat"/>
    <property type="match status" value="3"/>
</dbReference>
<evidence type="ECO:0000256" key="7">
    <source>
        <dbReference type="ARBA" id="ARBA00022843"/>
    </source>
</evidence>
<dbReference type="SMART" id="SM00544">
    <property type="entry name" value="MA3"/>
    <property type="match status" value="1"/>
</dbReference>
<dbReference type="InterPro" id="IPR003307">
    <property type="entry name" value="W2_domain"/>
</dbReference>
<dbReference type="InterPro" id="IPR016024">
    <property type="entry name" value="ARM-type_fold"/>
</dbReference>
<keyword evidence="4" id="KW-1017">Isopeptide bond</keyword>
<dbReference type="GO" id="GO:0003729">
    <property type="term" value="F:mRNA binding"/>
    <property type="evidence" value="ECO:0007669"/>
    <property type="project" value="TreeGrafter"/>
</dbReference>
<dbReference type="SMART" id="SM00543">
    <property type="entry name" value="MIF4G"/>
    <property type="match status" value="1"/>
</dbReference>
<evidence type="ECO:0000256" key="13">
    <source>
        <dbReference type="ARBA" id="ARBA00046720"/>
    </source>
</evidence>
<evidence type="ECO:0000256" key="2">
    <source>
        <dbReference type="ARBA" id="ARBA00022481"/>
    </source>
</evidence>
<comment type="function">
    <text evidence="11">Appears to play a role in the switch from cap-dependent to IRES-mediated translation during mitosis, apoptosis and viral infection. Cleaved by some caspases and viral proteases.</text>
</comment>
<keyword evidence="9" id="KW-0648">Protein biosynthesis</keyword>
<evidence type="ECO:0000256" key="1">
    <source>
        <dbReference type="ARBA" id="ARBA00005775"/>
    </source>
</evidence>
<dbReference type="FunFam" id="1.25.40.180:FF:000007">
    <property type="entry name" value="Eukaryotic translation initiation factor 4 gamma 2"/>
    <property type="match status" value="1"/>
</dbReference>
<gene>
    <name evidence="17" type="primary">LOC107681201</name>
</gene>
<evidence type="ECO:0000256" key="10">
    <source>
        <dbReference type="ARBA" id="ARBA00022990"/>
    </source>
</evidence>
<reference evidence="17" key="2">
    <citation type="submission" date="2025-09" db="UniProtKB">
        <authorList>
            <consortium name="Ensembl"/>
        </authorList>
    </citation>
    <scope>IDENTIFICATION</scope>
</reference>
<evidence type="ECO:0000256" key="4">
    <source>
        <dbReference type="ARBA" id="ARBA00022499"/>
    </source>
</evidence>
<evidence type="ECO:0000256" key="9">
    <source>
        <dbReference type="ARBA" id="ARBA00022917"/>
    </source>
</evidence>
<keyword evidence="7" id="KW-0832">Ubl conjugation</keyword>
<keyword evidence="6" id="KW-0597">Phosphoprotein</keyword>
<evidence type="ECO:0000256" key="6">
    <source>
        <dbReference type="ARBA" id="ARBA00022553"/>
    </source>
</evidence>
<dbReference type="Gene3D" id="1.25.40.180">
    <property type="match status" value="4"/>
</dbReference>
<dbReference type="GO" id="GO:0016281">
    <property type="term" value="C:eukaryotic translation initiation factor 4F complex"/>
    <property type="evidence" value="ECO:0007669"/>
    <property type="project" value="TreeGrafter"/>
</dbReference>
<dbReference type="InterPro" id="IPR003891">
    <property type="entry name" value="Initiation_fac_eIF4g_MI"/>
</dbReference>
<evidence type="ECO:0000313" key="17">
    <source>
        <dbReference type="Ensembl" id="ENSSANP00000089916.1"/>
    </source>
</evidence>
<accession>A0A671S0Y7</accession>
<evidence type="ECO:0000259" key="15">
    <source>
        <dbReference type="PROSITE" id="PS51363"/>
    </source>
</evidence>
<comment type="similarity">
    <text evidence="1">Belongs to the eukaryotic initiation factor 4G family.</text>
</comment>
<proteinExistence type="inferred from homology"/>
<dbReference type="CDD" id="cd11559">
    <property type="entry name" value="W2_eIF4G1_like"/>
    <property type="match status" value="1"/>
</dbReference>
<keyword evidence="3" id="KW-0678">Repressor</keyword>
<reference evidence="17" key="1">
    <citation type="submission" date="2025-08" db="UniProtKB">
        <authorList>
            <consortium name="Ensembl"/>
        </authorList>
    </citation>
    <scope>IDENTIFICATION</scope>
</reference>
<organism evidence="17 18">
    <name type="scientific">Sinocyclocheilus anshuiensis</name>
    <dbReference type="NCBI Taxonomy" id="1608454"/>
    <lineage>
        <taxon>Eukaryota</taxon>
        <taxon>Metazoa</taxon>
        <taxon>Chordata</taxon>
        <taxon>Craniata</taxon>
        <taxon>Vertebrata</taxon>
        <taxon>Euteleostomi</taxon>
        <taxon>Actinopterygii</taxon>
        <taxon>Neopterygii</taxon>
        <taxon>Teleostei</taxon>
        <taxon>Ostariophysi</taxon>
        <taxon>Cypriniformes</taxon>
        <taxon>Cyprinidae</taxon>
        <taxon>Cyprininae</taxon>
        <taxon>Sinocyclocheilus</taxon>
    </lineage>
</organism>
<dbReference type="PANTHER" id="PTHR23253:SF9">
    <property type="entry name" value="EUKARYOTIC TRANSLATION INITIATION FACTOR 4 GAMMA 2"/>
    <property type="match status" value="1"/>
</dbReference>
<evidence type="ECO:0000313" key="18">
    <source>
        <dbReference type="Proteomes" id="UP000472260"/>
    </source>
</evidence>
<evidence type="ECO:0000256" key="5">
    <source>
        <dbReference type="ARBA" id="ARBA00022540"/>
    </source>
</evidence>
<keyword evidence="2" id="KW-0488">Methylation</keyword>
<feature type="domain" description="W2" evidence="15">
    <location>
        <begin position="632"/>
        <end position="815"/>
    </location>
</feature>
<dbReference type="PROSITE" id="PS51366">
    <property type="entry name" value="MI"/>
    <property type="match status" value="1"/>
</dbReference>
<keyword evidence="10" id="KW-0007">Acetylation</keyword>
<keyword evidence="8" id="KW-0810">Translation regulation</keyword>
<dbReference type="Ensembl" id="ENSSANT00000095519.1">
    <property type="protein sequence ID" value="ENSSANP00000089916.1"/>
    <property type="gene ID" value="ENSSANG00000044284.1"/>
</dbReference>
<name>A0A671S0Y7_9TELE</name>
<feature type="region of interest" description="Disordered" evidence="14">
    <location>
        <begin position="402"/>
        <end position="453"/>
    </location>
</feature>
<keyword evidence="5" id="KW-0396">Initiation factor</keyword>
<evidence type="ECO:0000259" key="16">
    <source>
        <dbReference type="PROSITE" id="PS51366"/>
    </source>
</evidence>
<dbReference type="GO" id="GO:0003743">
    <property type="term" value="F:translation initiation factor activity"/>
    <property type="evidence" value="ECO:0007669"/>
    <property type="project" value="UniProtKB-KW"/>
</dbReference>